<sequence length="120" mass="12304">MAPERDTLAKLSAALDAAVLLLRAAIRRRAASGDNLDIKSPSGLTTPLSLEQGGTGGRTHDEARTAPGLVPGDPGFSALALQLYDTLASSVPVWLGGGPIPVARGQYYRQGSGGPLLKAE</sequence>
<dbReference type="AlphaFoldDB" id="A0A0C6FN37"/>
<dbReference type="Proteomes" id="UP000061432">
    <property type="component" value="Chromosome"/>
</dbReference>
<dbReference type="EMBL" id="AP014704">
    <property type="protein sequence ID" value="BAQ46659.1"/>
    <property type="molecule type" value="Genomic_DNA"/>
</dbReference>
<accession>A0A0C6FN37</accession>
<evidence type="ECO:0000256" key="1">
    <source>
        <dbReference type="SAM" id="MobiDB-lite"/>
    </source>
</evidence>
<dbReference type="RefSeq" id="WP_060847741.1">
    <property type="nucleotide sequence ID" value="NZ_AP014704.1"/>
</dbReference>
<proteinExistence type="predicted"/>
<name>A0A0C6FN37_9HYPH</name>
<evidence type="ECO:0000313" key="2">
    <source>
        <dbReference type="EMBL" id="BAQ46659.1"/>
    </source>
</evidence>
<reference evidence="2 3" key="1">
    <citation type="journal article" date="2015" name="Genome Announc.">
        <title>Complete Genome Sequence of Methylobacterium aquaticum Strain 22A, Isolated from Racomitrium japonicum Moss.</title>
        <authorList>
            <person name="Tani A."/>
            <person name="Ogura Y."/>
            <person name="Hayashi T."/>
            <person name="Kimbara K."/>
        </authorList>
    </citation>
    <scope>NUCLEOTIDE SEQUENCE [LARGE SCALE GENOMIC DNA]</scope>
    <source>
        <strain evidence="2 3">MA-22A</strain>
    </source>
</reference>
<dbReference type="PATRIC" id="fig|270351.10.peg.3431"/>
<gene>
    <name evidence="2" type="ORF">Maq22A_c17760</name>
</gene>
<evidence type="ECO:0000313" key="3">
    <source>
        <dbReference type="Proteomes" id="UP000061432"/>
    </source>
</evidence>
<organism evidence="2 3">
    <name type="scientific">Methylobacterium aquaticum</name>
    <dbReference type="NCBI Taxonomy" id="270351"/>
    <lineage>
        <taxon>Bacteria</taxon>
        <taxon>Pseudomonadati</taxon>
        <taxon>Pseudomonadota</taxon>
        <taxon>Alphaproteobacteria</taxon>
        <taxon>Hyphomicrobiales</taxon>
        <taxon>Methylobacteriaceae</taxon>
        <taxon>Methylobacterium</taxon>
    </lineage>
</organism>
<dbReference type="KEGG" id="maqu:Maq22A_c17760"/>
<reference evidence="3" key="2">
    <citation type="submission" date="2015-01" db="EMBL/GenBank/DDBJ databases">
        <title>Complete genome sequence of Methylobacterium aquaticum strain 22A.</title>
        <authorList>
            <person name="Tani A."/>
            <person name="Ogura Y."/>
            <person name="Hayashi T."/>
        </authorList>
    </citation>
    <scope>NUCLEOTIDE SEQUENCE [LARGE SCALE GENOMIC DNA]</scope>
    <source>
        <strain evidence="3">MA-22A</strain>
    </source>
</reference>
<protein>
    <submittedName>
        <fullName evidence="2">Uncharacterized protein</fullName>
    </submittedName>
</protein>
<feature type="region of interest" description="Disordered" evidence="1">
    <location>
        <begin position="34"/>
        <end position="71"/>
    </location>
</feature>
<dbReference type="STRING" id="270351.Maq22A_c17760"/>